<dbReference type="GO" id="GO:0004674">
    <property type="term" value="F:protein serine/threonine kinase activity"/>
    <property type="evidence" value="ECO:0007669"/>
    <property type="project" value="TreeGrafter"/>
</dbReference>
<feature type="compositionally biased region" description="Pro residues" evidence="3">
    <location>
        <begin position="1026"/>
        <end position="1041"/>
    </location>
</feature>
<name>A0A0G4EAT4_VITBC</name>
<dbReference type="InterPro" id="IPR008271">
    <property type="entry name" value="Ser/Thr_kinase_AS"/>
</dbReference>
<feature type="region of interest" description="Disordered" evidence="3">
    <location>
        <begin position="1289"/>
        <end position="1308"/>
    </location>
</feature>
<evidence type="ECO:0000259" key="4">
    <source>
        <dbReference type="PROSITE" id="PS50011"/>
    </source>
</evidence>
<dbReference type="GO" id="GO:0035556">
    <property type="term" value="P:intracellular signal transduction"/>
    <property type="evidence" value="ECO:0007669"/>
    <property type="project" value="TreeGrafter"/>
</dbReference>
<dbReference type="InterPro" id="IPR000719">
    <property type="entry name" value="Prot_kinase_dom"/>
</dbReference>
<feature type="region of interest" description="Disordered" evidence="3">
    <location>
        <begin position="605"/>
        <end position="928"/>
    </location>
</feature>
<dbReference type="InParanoid" id="A0A0G4EAT4"/>
<feature type="compositionally biased region" description="Low complexity" evidence="3">
    <location>
        <begin position="820"/>
        <end position="829"/>
    </location>
</feature>
<sequence length="1308" mass="138486">MMMLPADQAVRASGGEVPHVEDSKGSVEMLADLLEMHYLMKRYEEERIKDKLTDYFKIDQPLPHDWVREAEHRAQQRAKEKFSQWRVFMETYRKLLDHAKSRHREAIWKPGNVPTEEDRKEPPSLRQVAVAGGHLVGQFLSGGSVGQVHVALRLTDRHTASPQFVAAKLTHIRPQSRTEALRHWNEEVDNWSLLKHEHIVRLLSTSHSVRSSPIALASTTPEAMQIQGCTELVVAFMEYSQEGDLCRLVRDHTYLKPELARRLWAQAVSAIWYLHETHGMAHRDIKPENFLLFREASDSATAGQQRRKKTPQASPSASSSILTSAAAAGSSSQQNHHQLTLKLCDFGMLKRFKMEANGQEYILKADDLQGTFTYNAPEVLWAGHANIDPNTMEKKNSTRNYLFDLGPADIFSLGATLFAMLFGTVPFGVLERKPAMQAYLDVMNGDFKDFADMQAGHLSPGQKDEIYDLLAKVLFKHPDGRATFEAIANHPWMAADKKFVKRPAMKLLKATGRLRHPTTQEGAHFHHHTLVPSTSQILWPLTPAAYQPPLQFTHLAYGTPHVPADTRPGLPHLCAIPVVDRGLPVHRKASGPHIPPPVALVPPPAAAVPPSMSPQAPLRELGAPHPHPHSRAMAIQPQPHPQTHAQPQPQPQPQTPSRPAHREIMQSPADQTPKGKETQHKGTGPIPAMSPLPALTKRPGEGSPPSRNGSPDSPSSSSSSGGSPIMAIGNVGISRVGGGRAKQAGRHHPNLEPVAEVTAEANGRTEDSKAASPRSVVTRPTPPKAPTLQTKTTTNTSGSSRTDTRESEDNNRTGGDDDQQPQPQAQAQPTRPKSVPKIAAAAAAAAAAVARSGGGGGGGKATPSSSGAAVVGTGKAKAPAPKQQGVASPARAADLSASVGVGVGVGVGASGGGTGGQEGAGSSSAAAAAANAGTAGYGVGVGAAQQRHAAAKAADLGGAPRAAAAAGGSGNATRPRPPMSFFQPQNTPHRSTVGHLPVLNGPRSTGSGMQNTTNTAIEANDTNSPEPVPIPSPMPYLPNHPHPQTGRMQPTPFDRSRLGNYGPASQYRPQVMAAYHPVPPRGPSGMNAMAPSPTPARFREQQRPVTPAPKGAMRVHHQLQSPDHHQQRAARPVLHHAPAPNSPFGSGISGLSNGSSGSSGGGQVRVPVHHQPVGGGVSGGVMSKNPSVAGVYATTPGGSGSTSRAAPSVASRPMPGASRPDQGPYVFHSSHGSVSGSSGVVGPRTSSLTDPSLQTPPPAMGPPMVFRLPPGAPPPHPYYGAGGGPPIFPGYPQAMYPKTPQSKTLHKR</sequence>
<feature type="compositionally biased region" description="Polar residues" evidence="3">
    <location>
        <begin position="1002"/>
        <end position="1024"/>
    </location>
</feature>
<feature type="compositionally biased region" description="Low complexity" evidence="3">
    <location>
        <begin position="608"/>
        <end position="617"/>
    </location>
</feature>
<dbReference type="PROSITE" id="PS00108">
    <property type="entry name" value="PROTEIN_KINASE_ST"/>
    <property type="match status" value="1"/>
</dbReference>
<organism evidence="5 6">
    <name type="scientific">Vitrella brassicaformis (strain CCMP3155)</name>
    <dbReference type="NCBI Taxonomy" id="1169540"/>
    <lineage>
        <taxon>Eukaryota</taxon>
        <taxon>Sar</taxon>
        <taxon>Alveolata</taxon>
        <taxon>Colpodellida</taxon>
        <taxon>Vitrellaceae</taxon>
        <taxon>Vitrella</taxon>
    </lineage>
</organism>
<dbReference type="Pfam" id="PF00069">
    <property type="entry name" value="Pkinase"/>
    <property type="match status" value="1"/>
</dbReference>
<dbReference type="EMBL" id="CDMY01000104">
    <property type="protein sequence ID" value="CEL92771.1"/>
    <property type="molecule type" value="Genomic_DNA"/>
</dbReference>
<dbReference type="SUPFAM" id="SSF56112">
    <property type="entry name" value="Protein kinase-like (PK-like)"/>
    <property type="match status" value="1"/>
</dbReference>
<dbReference type="PROSITE" id="PS50011">
    <property type="entry name" value="PROTEIN_KINASE_DOM"/>
    <property type="match status" value="1"/>
</dbReference>
<proteinExistence type="predicted"/>
<evidence type="ECO:0000256" key="1">
    <source>
        <dbReference type="ARBA" id="ARBA00022741"/>
    </source>
</evidence>
<feature type="region of interest" description="Disordered" evidence="3">
    <location>
        <begin position="1081"/>
        <end position="1269"/>
    </location>
</feature>
<feature type="compositionally biased region" description="Low complexity" evidence="3">
    <location>
        <begin position="861"/>
        <end position="880"/>
    </location>
</feature>
<feature type="compositionally biased region" description="Low complexity" evidence="3">
    <location>
        <begin position="313"/>
        <end position="329"/>
    </location>
</feature>
<feature type="region of interest" description="Disordered" evidence="3">
    <location>
        <begin position="961"/>
        <end position="1064"/>
    </location>
</feature>
<feature type="compositionally biased region" description="Low complexity" evidence="3">
    <location>
        <begin position="703"/>
        <end position="724"/>
    </location>
</feature>
<feature type="domain" description="Protein kinase" evidence="4">
    <location>
        <begin position="134"/>
        <end position="493"/>
    </location>
</feature>
<reference evidence="5 6" key="1">
    <citation type="submission" date="2014-11" db="EMBL/GenBank/DDBJ databases">
        <authorList>
            <person name="Zhu J."/>
            <person name="Qi W."/>
            <person name="Song R."/>
        </authorList>
    </citation>
    <scope>NUCLEOTIDE SEQUENCE [LARGE SCALE GENOMIC DNA]</scope>
</reference>
<dbReference type="PANTHER" id="PTHR24346:SF75">
    <property type="entry name" value="AURORA KINASE"/>
    <property type="match status" value="1"/>
</dbReference>
<feature type="region of interest" description="Disordered" evidence="3">
    <location>
        <begin position="301"/>
        <end position="329"/>
    </location>
</feature>
<dbReference type="Gene3D" id="1.10.510.10">
    <property type="entry name" value="Transferase(Phosphotransferase) domain 1"/>
    <property type="match status" value="1"/>
</dbReference>
<keyword evidence="1" id="KW-0547">Nucleotide-binding</keyword>
<dbReference type="GO" id="GO:0005524">
    <property type="term" value="F:ATP binding"/>
    <property type="evidence" value="ECO:0007669"/>
    <property type="project" value="UniProtKB-KW"/>
</dbReference>
<feature type="compositionally biased region" description="Low complexity" evidence="3">
    <location>
        <begin position="1145"/>
        <end position="1156"/>
    </location>
</feature>
<gene>
    <name evidence="5" type="ORF">Vbra_1981</name>
</gene>
<dbReference type="OMA" id="RTISATC"/>
<protein>
    <recommendedName>
        <fullName evidence="4">Protein kinase domain-containing protein</fullName>
    </recommendedName>
</protein>
<evidence type="ECO:0000256" key="3">
    <source>
        <dbReference type="SAM" id="MobiDB-lite"/>
    </source>
</evidence>
<dbReference type="VEuPathDB" id="CryptoDB:Vbra_1981"/>
<dbReference type="OrthoDB" id="28255at2759"/>
<keyword evidence="6" id="KW-1185">Reference proteome</keyword>
<dbReference type="Proteomes" id="UP000041254">
    <property type="component" value="Unassembled WGS sequence"/>
</dbReference>
<accession>A0A0G4EAT4</accession>
<feature type="compositionally biased region" description="Gly residues" evidence="3">
    <location>
        <begin position="901"/>
        <end position="919"/>
    </location>
</feature>
<feature type="compositionally biased region" description="Low complexity" evidence="3">
    <location>
        <begin position="839"/>
        <end position="851"/>
    </location>
</feature>
<feature type="compositionally biased region" description="Low complexity" evidence="3">
    <location>
        <begin position="1228"/>
        <end position="1242"/>
    </location>
</feature>
<feature type="compositionally biased region" description="Polar residues" evidence="3">
    <location>
        <begin position="1244"/>
        <end position="1253"/>
    </location>
</feature>
<dbReference type="PANTHER" id="PTHR24346">
    <property type="entry name" value="MAP/MICROTUBULE AFFINITY-REGULATING KINASE"/>
    <property type="match status" value="1"/>
</dbReference>
<dbReference type="SMART" id="SM00220">
    <property type="entry name" value="S_TKc"/>
    <property type="match status" value="1"/>
</dbReference>
<evidence type="ECO:0000313" key="5">
    <source>
        <dbReference type="EMBL" id="CEL92771.1"/>
    </source>
</evidence>
<feature type="compositionally biased region" description="Polar residues" evidence="3">
    <location>
        <begin position="787"/>
        <end position="801"/>
    </location>
</feature>
<evidence type="ECO:0000313" key="6">
    <source>
        <dbReference type="Proteomes" id="UP000041254"/>
    </source>
</evidence>
<feature type="compositionally biased region" description="Polar residues" evidence="3">
    <location>
        <begin position="1299"/>
        <end position="1308"/>
    </location>
</feature>
<feature type="compositionally biased region" description="Basic and acidic residues" evidence="3">
    <location>
        <begin position="802"/>
        <end position="815"/>
    </location>
</feature>
<dbReference type="InterPro" id="IPR011009">
    <property type="entry name" value="Kinase-like_dom_sf"/>
</dbReference>
<keyword evidence="2" id="KW-0067">ATP-binding</keyword>
<dbReference type="GO" id="GO:0005737">
    <property type="term" value="C:cytoplasm"/>
    <property type="evidence" value="ECO:0007669"/>
    <property type="project" value="TreeGrafter"/>
</dbReference>
<evidence type="ECO:0000256" key="2">
    <source>
        <dbReference type="ARBA" id="ARBA00022840"/>
    </source>
</evidence>